<evidence type="ECO:0000313" key="5">
    <source>
        <dbReference type="Proteomes" id="UP000247515"/>
    </source>
</evidence>
<evidence type="ECO:0000256" key="1">
    <source>
        <dbReference type="SAM" id="MobiDB-lite"/>
    </source>
</evidence>
<dbReference type="CDD" id="cd08916">
    <property type="entry name" value="TrHb3_P"/>
    <property type="match status" value="1"/>
</dbReference>
<evidence type="ECO:0000313" key="2">
    <source>
        <dbReference type="EMBL" id="PXX14606.1"/>
    </source>
</evidence>
<dbReference type="GO" id="GO:0020037">
    <property type="term" value="F:heme binding"/>
    <property type="evidence" value="ECO:0007669"/>
    <property type="project" value="InterPro"/>
</dbReference>
<keyword evidence="5" id="KW-1185">Reference proteome</keyword>
<reference evidence="3 4" key="1">
    <citation type="submission" date="2016-10" db="EMBL/GenBank/DDBJ databases">
        <authorList>
            <person name="Varghese N."/>
            <person name="Submissions S."/>
        </authorList>
    </citation>
    <scope>NUCLEOTIDE SEQUENCE [LARGE SCALE GENOMIC DNA]</scope>
    <source>
        <strain evidence="3 4">LMG 22274</strain>
    </source>
</reference>
<dbReference type="AlphaFoldDB" id="A0AAQ1GH20"/>
<evidence type="ECO:0000313" key="4">
    <source>
        <dbReference type="Proteomes" id="UP000183529"/>
    </source>
</evidence>
<dbReference type="InterPro" id="IPR009050">
    <property type="entry name" value="Globin-like_sf"/>
</dbReference>
<accession>A0AAQ1GH20</accession>
<dbReference type="GO" id="GO:0019825">
    <property type="term" value="F:oxygen binding"/>
    <property type="evidence" value="ECO:0007669"/>
    <property type="project" value="InterPro"/>
</dbReference>
<dbReference type="EMBL" id="FNZM01000009">
    <property type="protein sequence ID" value="SEJ85021.1"/>
    <property type="molecule type" value="Genomic_DNA"/>
</dbReference>
<sequence>MPWHLYIRNKPIMTDARPAPYAEPTEDNIRELVYAFYDRVRADALLGPVFDGMLAGRWDDHLPKMVRFWSSLVLGTKTYRGNVQQAHNPVEGVEPRHFSRWLHLFLDTVQARYEPAAALQFMEPALRIAQSLQLSKFGWDYQIPPEQQALLDAVAPRRRPAGHGHDHDLPTRPPGEPFPTRIVGRSMDADEADRAN</sequence>
<name>A0AAQ1GH20_9BURK</name>
<organism evidence="3 4">
    <name type="scientific">Paraburkholderia tropica</name>
    <dbReference type="NCBI Taxonomy" id="92647"/>
    <lineage>
        <taxon>Bacteria</taxon>
        <taxon>Pseudomonadati</taxon>
        <taxon>Pseudomonadota</taxon>
        <taxon>Betaproteobacteria</taxon>
        <taxon>Burkholderiales</taxon>
        <taxon>Burkholderiaceae</taxon>
        <taxon>Paraburkholderia</taxon>
    </lineage>
</organism>
<dbReference type="EMBL" id="QJJV01000012">
    <property type="protein sequence ID" value="PXX14606.1"/>
    <property type="molecule type" value="Genomic_DNA"/>
</dbReference>
<reference evidence="2 5" key="2">
    <citation type="submission" date="2018-05" db="EMBL/GenBank/DDBJ databases">
        <title>Genomic Encyclopedia of Type Strains, Phase IV (KMG-V): Genome sequencing to study the core and pangenomes of soil and plant-associated prokaryotes.</title>
        <authorList>
            <person name="Whitman W."/>
        </authorList>
    </citation>
    <scope>NUCLEOTIDE SEQUENCE [LARGE SCALE GENOMIC DNA]</scope>
    <source>
        <strain evidence="2 5">SIr-6563</strain>
    </source>
</reference>
<protein>
    <submittedName>
        <fullName evidence="3">Hemoglobin</fullName>
    </submittedName>
</protein>
<dbReference type="Proteomes" id="UP000247515">
    <property type="component" value="Unassembled WGS sequence"/>
</dbReference>
<dbReference type="SUPFAM" id="SSF46458">
    <property type="entry name" value="Globin-like"/>
    <property type="match status" value="1"/>
</dbReference>
<comment type="caution">
    <text evidence="3">The sequence shown here is derived from an EMBL/GenBank/DDBJ whole genome shotgun (WGS) entry which is preliminary data.</text>
</comment>
<dbReference type="Gene3D" id="1.10.490.10">
    <property type="entry name" value="Globins"/>
    <property type="match status" value="1"/>
</dbReference>
<evidence type="ECO:0000313" key="3">
    <source>
        <dbReference type="EMBL" id="SEJ85021.1"/>
    </source>
</evidence>
<gene>
    <name evidence="2" type="ORF">C7400_112219</name>
    <name evidence="3" type="ORF">SAMN05216550_109195</name>
</gene>
<feature type="region of interest" description="Disordered" evidence="1">
    <location>
        <begin position="158"/>
        <end position="196"/>
    </location>
</feature>
<proteinExistence type="predicted"/>
<dbReference type="Proteomes" id="UP000183529">
    <property type="component" value="Unassembled WGS sequence"/>
</dbReference>
<dbReference type="InterPro" id="IPR012292">
    <property type="entry name" value="Globin/Proto"/>
</dbReference>